<organism evidence="7 8">
    <name type="scientific">Prauserella endophytica</name>
    <dbReference type="NCBI Taxonomy" id="1592324"/>
    <lineage>
        <taxon>Bacteria</taxon>
        <taxon>Bacillati</taxon>
        <taxon>Actinomycetota</taxon>
        <taxon>Actinomycetes</taxon>
        <taxon>Pseudonocardiales</taxon>
        <taxon>Pseudonocardiaceae</taxon>
        <taxon>Prauserella</taxon>
        <taxon>Prauserella coralliicola group</taxon>
    </lineage>
</organism>
<keyword evidence="1 5" id="KW-0489">Methyltransferase</keyword>
<dbReference type="GO" id="GO:0032259">
    <property type="term" value="P:methylation"/>
    <property type="evidence" value="ECO:0007669"/>
    <property type="project" value="UniProtKB-KW"/>
</dbReference>
<evidence type="ECO:0000256" key="4">
    <source>
        <dbReference type="ARBA" id="ARBA00022884"/>
    </source>
</evidence>
<feature type="binding site" evidence="5">
    <location>
        <position position="68"/>
    </location>
    <ligand>
        <name>S-adenosyl-L-methionine</name>
        <dbReference type="ChEBI" id="CHEBI:59789"/>
    </ligand>
</feature>
<dbReference type="PANTHER" id="PTHR11727:SF7">
    <property type="entry name" value="DIMETHYLADENOSINE TRANSFERASE-RELATED"/>
    <property type="match status" value="1"/>
</dbReference>
<protein>
    <submittedName>
        <fullName evidence="7">Methyltransferase domain-containing protein</fullName>
    </submittedName>
</protein>
<dbReference type="InterPro" id="IPR029063">
    <property type="entry name" value="SAM-dependent_MTases_sf"/>
</dbReference>
<evidence type="ECO:0000313" key="7">
    <source>
        <dbReference type="EMBL" id="TKG69214.1"/>
    </source>
</evidence>
<dbReference type="Gene3D" id="1.10.8.100">
    <property type="entry name" value="Ribosomal RNA adenine dimethylase-like, domain 2"/>
    <property type="match status" value="1"/>
</dbReference>
<feature type="binding site" evidence="5">
    <location>
        <position position="20"/>
    </location>
    <ligand>
        <name>S-adenosyl-L-methionine</name>
        <dbReference type="ChEBI" id="CHEBI:59789"/>
    </ligand>
</feature>
<dbReference type="EMBL" id="SWMS01000011">
    <property type="protein sequence ID" value="TKG69214.1"/>
    <property type="molecule type" value="Genomic_DNA"/>
</dbReference>
<gene>
    <name evidence="7" type="ORF">FCN18_20700</name>
</gene>
<dbReference type="CDD" id="cd02440">
    <property type="entry name" value="AdoMet_MTases"/>
    <property type="match status" value="1"/>
</dbReference>
<comment type="similarity">
    <text evidence="5">Belongs to the class I-like SAM-binding methyltransferase superfamily. rRNA adenine N(6)-methyltransferase family.</text>
</comment>
<reference evidence="7 8" key="1">
    <citation type="journal article" date="2015" name="Antonie Van Leeuwenhoek">
        <title>Prauserella endophytica sp. nov., an endophytic actinobacterium isolated from Tamarix taklamakanensis.</title>
        <authorList>
            <person name="Liu J.M."/>
            <person name="Habden X."/>
            <person name="Guo L."/>
            <person name="Tuo L."/>
            <person name="Jiang Z.K."/>
            <person name="Liu S.W."/>
            <person name="Liu X.F."/>
            <person name="Chen L."/>
            <person name="Li R.F."/>
            <person name="Zhang Y.Q."/>
            <person name="Sun C.H."/>
        </authorList>
    </citation>
    <scope>NUCLEOTIDE SEQUENCE [LARGE SCALE GENOMIC DNA]</scope>
    <source>
        <strain evidence="7 8">CGMCC 4.7182</strain>
    </source>
</reference>
<name>A0ABY2S276_9PSEU</name>
<dbReference type="PROSITE" id="PS01131">
    <property type="entry name" value="RRNA_A_DIMETH"/>
    <property type="match status" value="1"/>
</dbReference>
<feature type="binding site" evidence="5">
    <location>
        <position position="109"/>
    </location>
    <ligand>
        <name>S-adenosyl-L-methionine</name>
        <dbReference type="ChEBI" id="CHEBI:59789"/>
    </ligand>
</feature>
<dbReference type="InterPro" id="IPR020596">
    <property type="entry name" value="rRNA_Ade_Mease_Trfase_CS"/>
</dbReference>
<evidence type="ECO:0000256" key="2">
    <source>
        <dbReference type="ARBA" id="ARBA00022679"/>
    </source>
</evidence>
<evidence type="ECO:0000313" key="8">
    <source>
        <dbReference type="Proteomes" id="UP000309992"/>
    </source>
</evidence>
<dbReference type="Proteomes" id="UP000309992">
    <property type="component" value="Unassembled WGS sequence"/>
</dbReference>
<proteinExistence type="inferred from homology"/>
<accession>A0ABY2S276</accession>
<dbReference type="PANTHER" id="PTHR11727">
    <property type="entry name" value="DIMETHYLADENOSINE TRANSFERASE"/>
    <property type="match status" value="1"/>
</dbReference>
<dbReference type="InterPro" id="IPR001737">
    <property type="entry name" value="KsgA/Erm"/>
</dbReference>
<keyword evidence="8" id="KW-1185">Reference proteome</keyword>
<evidence type="ECO:0000256" key="1">
    <source>
        <dbReference type="ARBA" id="ARBA00022603"/>
    </source>
</evidence>
<dbReference type="PROSITE" id="PS51689">
    <property type="entry name" value="SAM_RNA_A_N6_MT"/>
    <property type="match status" value="1"/>
</dbReference>
<dbReference type="RefSeq" id="WP_137095881.1">
    <property type="nucleotide sequence ID" value="NZ_SWMS01000011.1"/>
</dbReference>
<feature type="binding site" evidence="5">
    <location>
        <position position="47"/>
    </location>
    <ligand>
        <name>S-adenosyl-L-methionine</name>
        <dbReference type="ChEBI" id="CHEBI:59789"/>
    </ligand>
</feature>
<dbReference type="InterPro" id="IPR020598">
    <property type="entry name" value="rRNA_Ade_methylase_Trfase_N"/>
</dbReference>
<feature type="domain" description="Ribosomal RNA adenine methylase transferase N-terminal" evidence="6">
    <location>
        <begin position="27"/>
        <end position="192"/>
    </location>
</feature>
<keyword evidence="2 5" id="KW-0808">Transferase</keyword>
<dbReference type="Pfam" id="PF00398">
    <property type="entry name" value="RrnaAD"/>
    <property type="match status" value="1"/>
</dbReference>
<keyword evidence="3 5" id="KW-0949">S-adenosyl-L-methionine</keyword>
<evidence type="ECO:0000256" key="5">
    <source>
        <dbReference type="PROSITE-ProRule" id="PRU01026"/>
    </source>
</evidence>
<feature type="binding site" evidence="5">
    <location>
        <position position="22"/>
    </location>
    <ligand>
        <name>S-adenosyl-L-methionine</name>
        <dbReference type="ChEBI" id="CHEBI:59789"/>
    </ligand>
</feature>
<comment type="caution">
    <text evidence="7">The sequence shown here is derived from an EMBL/GenBank/DDBJ whole genome shotgun (WGS) entry which is preliminary data.</text>
</comment>
<evidence type="ECO:0000259" key="6">
    <source>
        <dbReference type="SMART" id="SM00650"/>
    </source>
</evidence>
<feature type="binding site" evidence="5">
    <location>
        <position position="93"/>
    </location>
    <ligand>
        <name>S-adenosyl-L-methionine</name>
        <dbReference type="ChEBI" id="CHEBI:59789"/>
    </ligand>
</feature>
<evidence type="ECO:0000256" key="3">
    <source>
        <dbReference type="ARBA" id="ARBA00022691"/>
    </source>
</evidence>
<keyword evidence="4 5" id="KW-0694">RNA-binding</keyword>
<dbReference type="SUPFAM" id="SSF53335">
    <property type="entry name" value="S-adenosyl-L-methionine-dependent methyltransferases"/>
    <property type="match status" value="1"/>
</dbReference>
<dbReference type="InterPro" id="IPR023165">
    <property type="entry name" value="rRNA_Ade_diMease-like_C"/>
</dbReference>
<dbReference type="Gene3D" id="3.40.50.150">
    <property type="entry name" value="Vaccinia Virus protein VP39"/>
    <property type="match status" value="1"/>
</dbReference>
<dbReference type="GO" id="GO:0008168">
    <property type="term" value="F:methyltransferase activity"/>
    <property type="evidence" value="ECO:0007669"/>
    <property type="project" value="UniProtKB-KW"/>
</dbReference>
<sequence>MPQSGHSPARKPVPNPSGVHFLASHSIAESLISFCSPGPADLVVDFGAGFGAITAPLARTGARVIAVERDPAFVRKLSKRVSQHPNVRVVTADARSFPLPRKDFLVVANIPYSISTALLRRLLTPKVTALRRAALIVEWGFAKRLTTSVPRTKELAWWAGRFDLSLERRVPARCFRPAPTVDSAQLNIRRRAGLGRSAERALWALLETAYRAPARSVRATVAELTGRKPHRALKSCGIDPAAPAGSVSPRQWATLAIALDGNSQPSER</sequence>
<dbReference type="SMART" id="SM00650">
    <property type="entry name" value="rADc"/>
    <property type="match status" value="1"/>
</dbReference>